<dbReference type="RefSeq" id="WP_076476068.1">
    <property type="nucleotide sequence ID" value="NZ_FTNT01000001.1"/>
</dbReference>
<dbReference type="Pfam" id="PF13692">
    <property type="entry name" value="Glyco_trans_1_4"/>
    <property type="match status" value="1"/>
</dbReference>
<proteinExistence type="predicted"/>
<dbReference type="OrthoDB" id="4120491at2"/>
<sequence length="370" mass="39836">MGDLSDHRLIYLAPRSGIGGIGDYADDFLAAVSPYFGDVVVHRHAGPGADTTRQIAAQARRVQSQVDTSPWPTIVHCEVGGGAVLPFWATSGVRDAPVSYTVHDPPGMVWWPARTRFLAQNRLLNHGLHYPLRPVAQAVERKVVADRTLFTLSRIGARALQQRYPRAAVHAEWLLIPDRPPITPAWQRPRAIGFFGLVYRGKGFELIEQIRAALPDDITIRIAGRGTEKLPGGPGIEILGEVNGDAEDAFFASIRALVVPYGQRSIYGDAFPASATVTRAYAYRTPVVARRFGALAELDDDGGAVVVDGGPAEIAGAAAGLLDDASRLADLAVEADRLAGRRNPEQLGRRFAQVWSESARAGDTAAAGER</sequence>
<reference evidence="1 2" key="1">
    <citation type="submission" date="2017-01" db="EMBL/GenBank/DDBJ databases">
        <authorList>
            <person name="Mah S.A."/>
            <person name="Swanson W.J."/>
            <person name="Moy G.W."/>
            <person name="Vacquier V.D."/>
        </authorList>
    </citation>
    <scope>NUCLEOTIDE SEQUENCE [LARGE SCALE GENOMIC DNA]</scope>
    <source>
        <strain evidence="1 2">CPCC 203464</strain>
    </source>
</reference>
<keyword evidence="2" id="KW-1185">Reference proteome</keyword>
<name>A0A1N7CZU3_9NOCA</name>
<accession>A0A1N7CZU3</accession>
<dbReference type="GO" id="GO:0016740">
    <property type="term" value="F:transferase activity"/>
    <property type="evidence" value="ECO:0007669"/>
    <property type="project" value="UniProtKB-KW"/>
</dbReference>
<dbReference type="EMBL" id="FTNT01000001">
    <property type="protein sequence ID" value="SIR68984.1"/>
    <property type="molecule type" value="Genomic_DNA"/>
</dbReference>
<dbReference type="Gene3D" id="3.40.50.2000">
    <property type="entry name" value="Glycogen Phosphorylase B"/>
    <property type="match status" value="2"/>
</dbReference>
<dbReference type="STRING" id="1344003.SAMN05445060_0465"/>
<dbReference type="SUPFAM" id="SSF53756">
    <property type="entry name" value="UDP-Glycosyltransferase/glycogen phosphorylase"/>
    <property type="match status" value="1"/>
</dbReference>
<protein>
    <submittedName>
        <fullName evidence="1">Glycosyltransferase involved in cell wall bisynthesis</fullName>
    </submittedName>
</protein>
<evidence type="ECO:0000313" key="2">
    <source>
        <dbReference type="Proteomes" id="UP000186218"/>
    </source>
</evidence>
<keyword evidence="1" id="KW-0808">Transferase</keyword>
<dbReference type="AlphaFoldDB" id="A0A1N7CZU3"/>
<organism evidence="1 2">
    <name type="scientific">Williamsia sterculiae</name>
    <dbReference type="NCBI Taxonomy" id="1344003"/>
    <lineage>
        <taxon>Bacteria</taxon>
        <taxon>Bacillati</taxon>
        <taxon>Actinomycetota</taxon>
        <taxon>Actinomycetes</taxon>
        <taxon>Mycobacteriales</taxon>
        <taxon>Nocardiaceae</taxon>
        <taxon>Williamsia</taxon>
    </lineage>
</organism>
<dbReference type="Proteomes" id="UP000186218">
    <property type="component" value="Unassembled WGS sequence"/>
</dbReference>
<evidence type="ECO:0000313" key="1">
    <source>
        <dbReference type="EMBL" id="SIR68984.1"/>
    </source>
</evidence>
<gene>
    <name evidence="1" type="ORF">SAMN05445060_0465</name>
</gene>